<protein>
    <submittedName>
        <fullName evidence="5">Pentatricopeptide repeat-containing protein At5g27460 isoform X1</fullName>
    </submittedName>
</protein>
<dbReference type="PROSITE" id="PS51375">
    <property type="entry name" value="PPR"/>
    <property type="match status" value="1"/>
</dbReference>
<organism evidence="4 5">
    <name type="scientific">Cucurbita maxima</name>
    <name type="common">Pumpkin</name>
    <name type="synonym">Winter squash</name>
    <dbReference type="NCBI Taxonomy" id="3661"/>
    <lineage>
        <taxon>Eukaryota</taxon>
        <taxon>Viridiplantae</taxon>
        <taxon>Streptophyta</taxon>
        <taxon>Embryophyta</taxon>
        <taxon>Tracheophyta</taxon>
        <taxon>Spermatophyta</taxon>
        <taxon>Magnoliopsida</taxon>
        <taxon>eudicotyledons</taxon>
        <taxon>Gunneridae</taxon>
        <taxon>Pentapetalae</taxon>
        <taxon>rosids</taxon>
        <taxon>fabids</taxon>
        <taxon>Cucurbitales</taxon>
        <taxon>Cucurbitaceae</taxon>
        <taxon>Cucurbiteae</taxon>
        <taxon>Cucurbita</taxon>
    </lineage>
</organism>
<dbReference type="GO" id="GO:0003729">
    <property type="term" value="F:mRNA binding"/>
    <property type="evidence" value="ECO:0007669"/>
    <property type="project" value="UniProtKB-ARBA"/>
</dbReference>
<dbReference type="OrthoDB" id="1146105at2759"/>
<dbReference type="Proteomes" id="UP000504608">
    <property type="component" value="Unplaced"/>
</dbReference>
<gene>
    <name evidence="5" type="primary">LOC111492138</name>
</gene>
<dbReference type="KEGG" id="cmax:111492138"/>
<evidence type="ECO:0000256" key="1">
    <source>
        <dbReference type="ARBA" id="ARBA00007626"/>
    </source>
</evidence>
<accession>A0A6J1KAM1</accession>
<proteinExistence type="inferred from homology"/>
<dbReference type="Pfam" id="PF01535">
    <property type="entry name" value="PPR"/>
    <property type="match status" value="3"/>
</dbReference>
<dbReference type="InterPro" id="IPR002885">
    <property type="entry name" value="PPR_rpt"/>
</dbReference>
<dbReference type="PANTHER" id="PTHR45717">
    <property type="entry name" value="OS12G0527900 PROTEIN"/>
    <property type="match status" value="1"/>
</dbReference>
<name>A0A6J1KAM1_CUCMA</name>
<feature type="repeat" description="PPR" evidence="3">
    <location>
        <begin position="378"/>
        <end position="412"/>
    </location>
</feature>
<dbReference type="Pfam" id="PF13812">
    <property type="entry name" value="PPR_3"/>
    <property type="match status" value="1"/>
</dbReference>
<dbReference type="AlphaFoldDB" id="A0A6J1KAM1"/>
<dbReference type="GO" id="GO:0005739">
    <property type="term" value="C:mitochondrion"/>
    <property type="evidence" value="ECO:0007669"/>
    <property type="project" value="TreeGrafter"/>
</dbReference>
<dbReference type="GeneID" id="111492138"/>
<evidence type="ECO:0000256" key="2">
    <source>
        <dbReference type="ARBA" id="ARBA00022737"/>
    </source>
</evidence>
<keyword evidence="4" id="KW-1185">Reference proteome</keyword>
<comment type="similarity">
    <text evidence="1">Belongs to the PPR family. P subfamily.</text>
</comment>
<evidence type="ECO:0000313" key="5">
    <source>
        <dbReference type="RefSeq" id="XP_022997144.1"/>
    </source>
</evidence>
<dbReference type="InterPro" id="IPR011990">
    <property type="entry name" value="TPR-like_helical_dom_sf"/>
</dbReference>
<evidence type="ECO:0000313" key="4">
    <source>
        <dbReference type="Proteomes" id="UP000504608"/>
    </source>
</evidence>
<evidence type="ECO:0000256" key="3">
    <source>
        <dbReference type="PROSITE-ProRule" id="PRU00708"/>
    </source>
</evidence>
<reference evidence="5" key="1">
    <citation type="submission" date="2025-08" db="UniProtKB">
        <authorList>
            <consortium name="RefSeq"/>
        </authorList>
    </citation>
    <scope>IDENTIFICATION</scope>
    <source>
        <tissue evidence="5">Young leaves</tissue>
    </source>
</reference>
<sequence length="448" mass="50537">MTRWLGASEVAARTKSVMKTTLRSGTGRIHFLLRAWRPISSHTSPVDSSDIISAVSPKTLQKGGDNGNFKQDFMKLKQPRSSVTTVLQSGNSEAQRTSITKLRRVVKKLCKSKRFERALEVLMLMETQNKIRMSPADHALRLELTIKVHGLLKAEEHFNQLPNIASQKASSLLLLHGYVKEQNTEKAEAFMAKLKGLGLVVDPHLYNEMMKLYVATSQNEKVPLVIKDMKQNQILRNVLSYNLWMNACSELYGVGSVELVYEEMLSDKNVQVGWSTLSTLAKVYTQAGLVHKAFAALREAEKKLSSGNRLGYFFLITLYATLNDKEGVLRVWTASKAVSDRPTCANYMCILLCLVKLGDINEAEKIFKEWELDCRNYDIRVSNVLLGAYVRNGLLDQAESLHMHTLERGGTPNYKTWEILMEGCVRSQNLDRGINFLNNDFAGLKCHD</sequence>
<dbReference type="Gene3D" id="1.25.40.10">
    <property type="entry name" value="Tetratricopeptide repeat domain"/>
    <property type="match status" value="2"/>
</dbReference>
<keyword evidence="2" id="KW-0677">Repeat</keyword>
<dbReference type="RefSeq" id="XP_022997144.1">
    <property type="nucleotide sequence ID" value="XM_023141376.1"/>
</dbReference>
<dbReference type="PANTHER" id="PTHR45717:SF13">
    <property type="entry name" value="OS02G0796400 PROTEIN"/>
    <property type="match status" value="1"/>
</dbReference>